<dbReference type="RefSeq" id="WP_096204336.1">
    <property type="nucleotide sequence ID" value="NZ_FZMP01000066.1"/>
</dbReference>
<dbReference type="Proteomes" id="UP000218615">
    <property type="component" value="Unassembled WGS sequence"/>
</dbReference>
<protein>
    <submittedName>
        <fullName evidence="1">Uncharacterized protein</fullName>
    </submittedName>
</protein>
<keyword evidence="2" id="KW-1185">Reference proteome</keyword>
<name>A0A284VLE9_9EURY</name>
<dbReference type="AlphaFoldDB" id="A0A284VLE9"/>
<dbReference type="OrthoDB" id="376880at2157"/>
<evidence type="ECO:0000313" key="1">
    <source>
        <dbReference type="EMBL" id="SNQ60072.1"/>
    </source>
</evidence>
<gene>
    <name evidence="1" type="ORF">MNV_1580010</name>
</gene>
<accession>A0A284VLE9</accession>
<proteinExistence type="predicted"/>
<evidence type="ECO:0000313" key="2">
    <source>
        <dbReference type="Proteomes" id="UP000218615"/>
    </source>
</evidence>
<organism evidence="1 2">
    <name type="scientific">Candidatus Methanoperedens nitratireducens</name>
    <dbReference type="NCBI Taxonomy" id="1392998"/>
    <lineage>
        <taxon>Archaea</taxon>
        <taxon>Methanobacteriati</taxon>
        <taxon>Methanobacteriota</taxon>
        <taxon>Stenosarchaea group</taxon>
        <taxon>Methanomicrobia</taxon>
        <taxon>Methanosarcinales</taxon>
        <taxon>ANME-2 cluster</taxon>
        <taxon>Candidatus Methanoperedentaceae</taxon>
        <taxon>Candidatus Methanoperedens</taxon>
    </lineage>
</organism>
<reference evidence="2" key="1">
    <citation type="submission" date="2017-06" db="EMBL/GenBank/DDBJ databases">
        <authorList>
            <person name="Cremers G."/>
        </authorList>
    </citation>
    <scope>NUCLEOTIDE SEQUENCE [LARGE SCALE GENOMIC DNA]</scope>
</reference>
<sequence>MKSHRAHRVHRAKPQFCVFSAPFVYQNIDAFLPQPMAKLPSGYELTRALPENLISSLPGIEELEAEPGGIHKEENGDE</sequence>
<dbReference type="STRING" id="1392998.ANME2D_01221"/>
<dbReference type="EMBL" id="FZMP01000066">
    <property type="protein sequence ID" value="SNQ60072.1"/>
    <property type="molecule type" value="Genomic_DNA"/>
</dbReference>